<comment type="caution">
    <text evidence="5">The sequence shown here is derived from an EMBL/GenBank/DDBJ whole genome shotgun (WGS) entry which is preliminary data.</text>
</comment>
<dbReference type="Proteomes" id="UP001061958">
    <property type="component" value="Unassembled WGS sequence"/>
</dbReference>
<name>A0A9C7UM72_9RHOD</name>
<dbReference type="GO" id="GO:0005778">
    <property type="term" value="C:peroxisomal membrane"/>
    <property type="evidence" value="ECO:0007669"/>
    <property type="project" value="UniProtKB-SubCell"/>
</dbReference>
<keyword evidence="2" id="KW-0472">Membrane</keyword>
<dbReference type="InterPro" id="IPR008733">
    <property type="entry name" value="PEX11"/>
</dbReference>
<keyword evidence="3" id="KW-0576">Peroxisome</keyword>
<accession>A0A9C7UM72</accession>
<dbReference type="PANTHER" id="PTHR12652">
    <property type="entry name" value="PEROXISOMAL BIOGENESIS FACTOR 11"/>
    <property type="match status" value="1"/>
</dbReference>
<keyword evidence="7" id="KW-1185">Reference proteome</keyword>
<comment type="subcellular location">
    <subcellularLocation>
        <location evidence="4">Peroxisome membrane</location>
    </subcellularLocation>
</comment>
<protein>
    <recommendedName>
        <fullName evidence="8">Peroxisomal biogenesis factor 11</fullName>
    </recommendedName>
</protein>
<evidence type="ECO:0000256" key="2">
    <source>
        <dbReference type="ARBA" id="ARBA00023136"/>
    </source>
</evidence>
<evidence type="ECO:0000256" key="1">
    <source>
        <dbReference type="ARBA" id="ARBA00022593"/>
    </source>
</evidence>
<dbReference type="GO" id="GO:0016559">
    <property type="term" value="P:peroxisome fission"/>
    <property type="evidence" value="ECO:0007669"/>
    <property type="project" value="InterPro"/>
</dbReference>
<evidence type="ECO:0000313" key="7">
    <source>
        <dbReference type="Proteomes" id="UP001061958"/>
    </source>
</evidence>
<dbReference type="OrthoDB" id="411017at2759"/>
<organism evidence="5 7">
    <name type="scientific">Galdieria partita</name>
    <dbReference type="NCBI Taxonomy" id="83374"/>
    <lineage>
        <taxon>Eukaryota</taxon>
        <taxon>Rhodophyta</taxon>
        <taxon>Bangiophyceae</taxon>
        <taxon>Galdieriales</taxon>
        <taxon>Galdieriaceae</taxon>
        <taxon>Galdieria</taxon>
    </lineage>
</organism>
<evidence type="ECO:0000313" key="6">
    <source>
        <dbReference type="EMBL" id="GJQ11480.1"/>
    </source>
</evidence>
<evidence type="ECO:0000313" key="5">
    <source>
        <dbReference type="EMBL" id="GJQ08334.1"/>
    </source>
</evidence>
<dbReference type="EMBL" id="BQMJ01000024">
    <property type="protein sequence ID" value="GJQ11480.1"/>
    <property type="molecule type" value="Genomic_DNA"/>
</dbReference>
<proteinExistence type="predicted"/>
<dbReference type="EMBL" id="BQMJ01000001">
    <property type="protein sequence ID" value="GJQ08334.1"/>
    <property type="molecule type" value="Genomic_DNA"/>
</dbReference>
<evidence type="ECO:0008006" key="8">
    <source>
        <dbReference type="Google" id="ProtNLM"/>
    </source>
</evidence>
<keyword evidence="1" id="KW-0962">Peroxisome biogenesis</keyword>
<gene>
    <name evidence="5" type="ORF">GpartN1_g125.t1</name>
    <name evidence="6" type="ORF">GpartN1_g3271.t1</name>
</gene>
<dbReference type="Pfam" id="PF05648">
    <property type="entry name" value="PEX11"/>
    <property type="match status" value="1"/>
</dbReference>
<dbReference type="PANTHER" id="PTHR12652:SF50">
    <property type="entry name" value="PEROXIN 11"/>
    <property type="match status" value="1"/>
</dbReference>
<dbReference type="AlphaFoldDB" id="A0A9C7UM72"/>
<evidence type="ECO:0000256" key="4">
    <source>
        <dbReference type="ARBA" id="ARBA00046271"/>
    </source>
</evidence>
<reference evidence="5" key="2">
    <citation type="submission" date="2022-01" db="EMBL/GenBank/DDBJ databases">
        <authorList>
            <person name="Hirooka S."/>
            <person name="Miyagishima S.Y."/>
        </authorList>
    </citation>
    <scope>NUCLEOTIDE SEQUENCE</scope>
    <source>
        <strain evidence="5">NBRC 102759</strain>
    </source>
</reference>
<reference evidence="5" key="1">
    <citation type="journal article" date="2022" name="Proc. Natl. Acad. Sci. U.S.A.">
        <title>Life cycle and functional genomics of the unicellular red alga Galdieria for elucidating algal and plant evolution and industrial use.</title>
        <authorList>
            <person name="Hirooka S."/>
            <person name="Itabashi T."/>
            <person name="Ichinose T.M."/>
            <person name="Onuma R."/>
            <person name="Fujiwara T."/>
            <person name="Yamashita S."/>
            <person name="Jong L.W."/>
            <person name="Tomita R."/>
            <person name="Iwane A.H."/>
            <person name="Miyagishima S.Y."/>
        </authorList>
    </citation>
    <scope>NUCLEOTIDE SEQUENCE</scope>
    <source>
        <strain evidence="5">NBRC 102759</strain>
    </source>
</reference>
<evidence type="ECO:0000256" key="3">
    <source>
        <dbReference type="ARBA" id="ARBA00023140"/>
    </source>
</evidence>
<sequence>MAEMKLMTIDSSETWKILLSQTEGRDKLYRTLQYACKLVRGVDAGSSSLSKKSLALEQILGNARQVLRLAKWVNIWSKRMGQRSFGLKGQNSIGATLQLLNDLGNFLYFAFDNYALICKTILDGRDANAYQLRGKRFFLLAVIAGFLDSLWKLRNVRKQLSLVYERETSARLETSSSDKIDTGNTSHELQTLHKQQQEAILGIVRYGFDIVVGISISRKEQLSPTLTGFCGVISSLVAWYQVWPRKPVTTV</sequence>